<dbReference type="InterPro" id="IPR036770">
    <property type="entry name" value="Ankyrin_rpt-contain_sf"/>
</dbReference>
<feature type="repeat" description="ANK" evidence="1">
    <location>
        <begin position="47"/>
        <end position="79"/>
    </location>
</feature>
<accession>A0A4P9WRB4</accession>
<dbReference type="InterPro" id="IPR002110">
    <property type="entry name" value="Ankyrin_rpt"/>
</dbReference>
<dbReference type="Pfam" id="PF00023">
    <property type="entry name" value="Ank"/>
    <property type="match status" value="1"/>
</dbReference>
<dbReference type="PANTHER" id="PTHR24135:SF28">
    <property type="entry name" value="LD13733P"/>
    <property type="match status" value="1"/>
</dbReference>
<dbReference type="AlphaFoldDB" id="A0A4P9WRB4"/>
<dbReference type="EMBL" id="KZ993910">
    <property type="protein sequence ID" value="RKO94388.1"/>
    <property type="molecule type" value="Genomic_DNA"/>
</dbReference>
<evidence type="ECO:0000256" key="1">
    <source>
        <dbReference type="PROSITE-ProRule" id="PRU00023"/>
    </source>
</evidence>
<evidence type="ECO:0000313" key="2">
    <source>
        <dbReference type="EMBL" id="RKO94388.1"/>
    </source>
</evidence>
<dbReference type="Gene3D" id="1.25.40.20">
    <property type="entry name" value="Ankyrin repeat-containing domain"/>
    <property type="match status" value="2"/>
</dbReference>
<dbReference type="Proteomes" id="UP000269721">
    <property type="component" value="Unassembled WGS sequence"/>
</dbReference>
<dbReference type="InterPro" id="IPR051569">
    <property type="entry name" value="SHANK"/>
</dbReference>
<feature type="repeat" description="ANK" evidence="1">
    <location>
        <begin position="14"/>
        <end position="46"/>
    </location>
</feature>
<keyword evidence="1" id="KW-0040">ANK repeat</keyword>
<dbReference type="SUPFAM" id="SSF48403">
    <property type="entry name" value="Ankyrin repeat"/>
    <property type="match status" value="1"/>
</dbReference>
<feature type="repeat" description="ANK" evidence="1">
    <location>
        <begin position="80"/>
        <end position="112"/>
    </location>
</feature>
<dbReference type="PROSITE" id="PS50088">
    <property type="entry name" value="ANK_REPEAT"/>
    <property type="match status" value="3"/>
</dbReference>
<feature type="non-terminal residue" evidence="2">
    <location>
        <position position="116"/>
    </location>
</feature>
<feature type="non-terminal residue" evidence="2">
    <location>
        <position position="1"/>
    </location>
</feature>
<dbReference type="GO" id="GO:0035255">
    <property type="term" value="F:ionotropic glutamate receptor binding"/>
    <property type="evidence" value="ECO:0007669"/>
    <property type="project" value="TreeGrafter"/>
</dbReference>
<dbReference type="PROSITE" id="PS50297">
    <property type="entry name" value="ANK_REP_REGION"/>
    <property type="match status" value="2"/>
</dbReference>
<name>A0A4P9WRB4_9FUNG</name>
<dbReference type="GO" id="GO:0030160">
    <property type="term" value="F:synaptic receptor adaptor activity"/>
    <property type="evidence" value="ECO:0007669"/>
    <property type="project" value="TreeGrafter"/>
</dbReference>
<dbReference type="SMART" id="SM00248">
    <property type="entry name" value="ANK"/>
    <property type="match status" value="3"/>
</dbReference>
<protein>
    <submittedName>
        <fullName evidence="2">Ankyrin repeat-containing domain protein</fullName>
    </submittedName>
</protein>
<proteinExistence type="predicted"/>
<sequence length="116" mass="12364">LLGYGAWANSMDAANLTALYYATVGGHTECVMRLLAARADTEVFDDSGKAPLHQACFNSQDAIAALLIDYGANVNSLNGAGNTPLHVSAARNARECARWLLLRGAERERPNKSGQT</sequence>
<gene>
    <name evidence="2" type="ORF">BDK51DRAFT_12912</name>
</gene>
<keyword evidence="3" id="KW-1185">Reference proteome</keyword>
<reference evidence="3" key="1">
    <citation type="journal article" date="2018" name="Nat. Microbiol.">
        <title>Leveraging single-cell genomics to expand the fungal tree of life.</title>
        <authorList>
            <person name="Ahrendt S.R."/>
            <person name="Quandt C.A."/>
            <person name="Ciobanu D."/>
            <person name="Clum A."/>
            <person name="Salamov A."/>
            <person name="Andreopoulos B."/>
            <person name="Cheng J.F."/>
            <person name="Woyke T."/>
            <person name="Pelin A."/>
            <person name="Henrissat B."/>
            <person name="Reynolds N.K."/>
            <person name="Benny G.L."/>
            <person name="Smith M.E."/>
            <person name="James T.Y."/>
            <person name="Grigoriev I.V."/>
        </authorList>
    </citation>
    <scope>NUCLEOTIDE SEQUENCE [LARGE SCALE GENOMIC DNA]</scope>
</reference>
<organism evidence="2 3">
    <name type="scientific">Blyttiomyces helicus</name>
    <dbReference type="NCBI Taxonomy" id="388810"/>
    <lineage>
        <taxon>Eukaryota</taxon>
        <taxon>Fungi</taxon>
        <taxon>Fungi incertae sedis</taxon>
        <taxon>Chytridiomycota</taxon>
        <taxon>Chytridiomycota incertae sedis</taxon>
        <taxon>Chytridiomycetes</taxon>
        <taxon>Chytridiomycetes incertae sedis</taxon>
        <taxon>Blyttiomyces</taxon>
    </lineage>
</organism>
<evidence type="ECO:0000313" key="3">
    <source>
        <dbReference type="Proteomes" id="UP000269721"/>
    </source>
</evidence>
<dbReference type="Pfam" id="PF12796">
    <property type="entry name" value="Ank_2"/>
    <property type="match status" value="1"/>
</dbReference>
<dbReference type="PANTHER" id="PTHR24135">
    <property type="entry name" value="SH3 AND MULTIPLE ANKYRIN REPEAT DOMAINS PROTEIN"/>
    <property type="match status" value="1"/>
</dbReference>
<dbReference type="OrthoDB" id="5401212at2759"/>